<evidence type="ECO:0000313" key="2">
    <source>
        <dbReference type="Proteomes" id="UP000189739"/>
    </source>
</evidence>
<evidence type="ECO:0008006" key="3">
    <source>
        <dbReference type="Google" id="ProtNLM"/>
    </source>
</evidence>
<reference evidence="1 2" key="1">
    <citation type="submission" date="2016-07" db="EMBL/GenBank/DDBJ databases">
        <title>Genomic analysis of zinc-resistant bacterium Mucilaginibacter pedocola TBZ30.</title>
        <authorList>
            <person name="Huang J."/>
            <person name="Tang J."/>
        </authorList>
    </citation>
    <scope>NUCLEOTIDE SEQUENCE [LARGE SCALE GENOMIC DNA]</scope>
    <source>
        <strain evidence="1 2">TBZ30</strain>
    </source>
</reference>
<proteinExistence type="predicted"/>
<gene>
    <name evidence="1" type="ORF">BC343_00565</name>
</gene>
<dbReference type="EMBL" id="MBTF01000001">
    <property type="protein sequence ID" value="OOQ61602.1"/>
    <property type="molecule type" value="Genomic_DNA"/>
</dbReference>
<sequence length="260" mass="28458">MTRNIFYFIIALITVVSACKKDDNAAIAERPVVEAYLLAGRPISVRVYQQKAFSDTATYGPLLSGLQLQVSDGSQTVNLTESATGTYTYADGAFLQAGKTYTLQFTYNSIAISASTVMPQPTTGYATSLTNLSVPNERRDIADSVAVTYTWNNPDSLYHIMAFKNDEVTPYFIGGGFNTPANFTVNTEKAAVYQAKYRSFNYVGTYKVILFTVNEEYIKMLTSNTNTSSQKLDNPPGNIVNAYGIFTGMQADTLGLAINQ</sequence>
<evidence type="ECO:0000313" key="1">
    <source>
        <dbReference type="EMBL" id="OOQ61602.1"/>
    </source>
</evidence>
<dbReference type="AlphaFoldDB" id="A0A1S9PKV5"/>
<accession>A0A1S9PKV5</accession>
<protein>
    <recommendedName>
        <fullName evidence="3">DUF4249 domain-containing protein</fullName>
    </recommendedName>
</protein>
<dbReference type="STRING" id="1792845.BC343_00565"/>
<dbReference type="RefSeq" id="WP_078345773.1">
    <property type="nucleotide sequence ID" value="NZ_MBTF01000001.1"/>
</dbReference>
<organism evidence="1 2">
    <name type="scientific">Mucilaginibacter pedocola</name>
    <dbReference type="NCBI Taxonomy" id="1792845"/>
    <lineage>
        <taxon>Bacteria</taxon>
        <taxon>Pseudomonadati</taxon>
        <taxon>Bacteroidota</taxon>
        <taxon>Sphingobacteriia</taxon>
        <taxon>Sphingobacteriales</taxon>
        <taxon>Sphingobacteriaceae</taxon>
        <taxon>Mucilaginibacter</taxon>
    </lineage>
</organism>
<comment type="caution">
    <text evidence="1">The sequence shown here is derived from an EMBL/GenBank/DDBJ whole genome shotgun (WGS) entry which is preliminary data.</text>
</comment>
<dbReference type="Proteomes" id="UP000189739">
    <property type="component" value="Unassembled WGS sequence"/>
</dbReference>
<dbReference type="OrthoDB" id="1117838at2"/>
<name>A0A1S9PKV5_9SPHI</name>
<keyword evidence="2" id="KW-1185">Reference proteome</keyword>
<dbReference type="PROSITE" id="PS51257">
    <property type="entry name" value="PROKAR_LIPOPROTEIN"/>
    <property type="match status" value="1"/>
</dbReference>